<evidence type="ECO:0008006" key="3">
    <source>
        <dbReference type="Google" id="ProtNLM"/>
    </source>
</evidence>
<dbReference type="RefSeq" id="WP_011845805.1">
    <property type="nucleotide sequence ID" value="NC_009052.1"/>
</dbReference>
<gene>
    <name evidence="1" type="ordered locus">Sbal_0668</name>
</gene>
<dbReference type="OrthoDB" id="8705346at2"/>
<dbReference type="InterPro" id="IPR038712">
    <property type="entry name" value="PixA-like_sf"/>
</dbReference>
<dbReference type="InterPro" id="IPR021087">
    <property type="entry name" value="Uncharacterised_PixA/AidA"/>
</dbReference>
<reference evidence="1 2" key="1">
    <citation type="submission" date="2007-02" db="EMBL/GenBank/DDBJ databases">
        <title>Complete sequence of chromosome of Shewanella baltica OS155.</title>
        <authorList>
            <consortium name="US DOE Joint Genome Institute"/>
            <person name="Copeland A."/>
            <person name="Lucas S."/>
            <person name="Lapidus A."/>
            <person name="Barry K."/>
            <person name="Detter J.C."/>
            <person name="Glavina del Rio T."/>
            <person name="Hammon N."/>
            <person name="Israni S."/>
            <person name="Dalin E."/>
            <person name="Tice H."/>
            <person name="Pitluck S."/>
            <person name="Sims D.R."/>
            <person name="Brettin T."/>
            <person name="Bruce D."/>
            <person name="Han C."/>
            <person name="Tapia R."/>
            <person name="Brainard J."/>
            <person name="Schmutz J."/>
            <person name="Larimer F."/>
            <person name="Land M."/>
            <person name="Hauser L."/>
            <person name="Kyrpides N."/>
            <person name="Mikhailova N."/>
            <person name="Brettar I."/>
            <person name="Klappenbach J."/>
            <person name="Konstantinidis K."/>
            <person name="Rodrigues J."/>
            <person name="Tiedje J."/>
            <person name="Richardson P."/>
        </authorList>
    </citation>
    <scope>NUCLEOTIDE SEQUENCE [LARGE SCALE GENOMIC DNA]</scope>
    <source>
        <strain evidence="2">OS155 / ATCC BAA-1091</strain>
    </source>
</reference>
<organism evidence="1 2">
    <name type="scientific">Shewanella baltica (strain OS155 / ATCC BAA-1091)</name>
    <dbReference type="NCBI Taxonomy" id="325240"/>
    <lineage>
        <taxon>Bacteria</taxon>
        <taxon>Pseudomonadati</taxon>
        <taxon>Pseudomonadota</taxon>
        <taxon>Gammaproteobacteria</taxon>
        <taxon>Alteromonadales</taxon>
        <taxon>Shewanellaceae</taxon>
        <taxon>Shewanella</taxon>
    </lineage>
</organism>
<proteinExistence type="predicted"/>
<dbReference type="Pfam" id="PF12306">
    <property type="entry name" value="PixA"/>
    <property type="match status" value="1"/>
</dbReference>
<name>A3D0D4_SHEB5</name>
<dbReference type="KEGG" id="sbl:Sbal_0668"/>
<dbReference type="HOGENOM" id="CLU_108026_2_0_6"/>
<dbReference type="EMBL" id="CP000563">
    <property type="protein sequence ID" value="ABN60197.1"/>
    <property type="molecule type" value="Genomic_DNA"/>
</dbReference>
<evidence type="ECO:0000313" key="2">
    <source>
        <dbReference type="Proteomes" id="UP000001557"/>
    </source>
</evidence>
<sequence length="174" mass="18819">MSEIIDVIINVDTDNLMKTYPNPSTDPSTPTAIGHNFAYMIAPTAYVKSGQATGDLSISADVGDTIRWRMNSMSGNTSYSADLMNLMRFSGTQVTSVVEGKLTEPQTPIPEGGLGSILLPPTYLCVPQYDFYLSADVVTSGTENYNVSFAVLYYHSGSINTLGYFVWDPTISAS</sequence>
<dbReference type="AlphaFoldDB" id="A3D0D4"/>
<keyword evidence="2" id="KW-1185">Reference proteome</keyword>
<dbReference type="Proteomes" id="UP000001557">
    <property type="component" value="Chromosome"/>
</dbReference>
<protein>
    <recommendedName>
        <fullName evidence="3">Inclusion body protein</fullName>
    </recommendedName>
</protein>
<accession>A3D0D4</accession>
<evidence type="ECO:0000313" key="1">
    <source>
        <dbReference type="EMBL" id="ABN60197.1"/>
    </source>
</evidence>
<dbReference type="Gene3D" id="2.60.40.3910">
    <property type="entry name" value="Inclusion body protein"/>
    <property type="match status" value="1"/>
</dbReference>